<name>A0A6B3TRP6_9BACI</name>
<evidence type="ECO:0000313" key="2">
    <source>
        <dbReference type="Proteomes" id="UP000481621"/>
    </source>
</evidence>
<dbReference type="Proteomes" id="UP000481621">
    <property type="component" value="Unassembled WGS sequence"/>
</dbReference>
<dbReference type="InterPro" id="IPR026838">
    <property type="entry name" value="YheC/D"/>
</dbReference>
<evidence type="ECO:0000313" key="1">
    <source>
        <dbReference type="EMBL" id="NEX79302.1"/>
    </source>
</evidence>
<proteinExistence type="predicted"/>
<organism evidence="1 2">
    <name type="scientific">Neobacillus thermocopriae</name>
    <dbReference type="NCBI Taxonomy" id="1215031"/>
    <lineage>
        <taxon>Bacteria</taxon>
        <taxon>Bacillati</taxon>
        <taxon>Bacillota</taxon>
        <taxon>Bacilli</taxon>
        <taxon>Bacillales</taxon>
        <taxon>Bacillaceae</taxon>
        <taxon>Neobacillus</taxon>
    </lineage>
</organism>
<sequence length="347" mass="40414">MNNIQSRPLIGILSAQNKDGSLAGNIPLFKKIQKKLISLHGISFIFTLEGVHHDWIEGFIYSPEHNKWNKASFPYPDVIYNRIPFRTTEQSELCQKFFTSLKDRKIPYFNPGFIDKYKFYQLMGNHPKIKKYIPDTIPIHEKTEFFSFLNKHKNIYLKPAQSSKGAGIYRLNTSTTNQLLLEGRSTQKTYLSYQHFWDVWGETLIAKNYLAQMDIHSAEYEGKRFDFRILVHADPLDYSLTGVGIRQSQRQDITTHTISGGRIVPYPLLQTEEHDQFIQSIISPIGNTLSKEFGFFGEFSIDAGISKDGRYYIFEVNSKPMSFNEPEIEEEKIERLCRLFYQITNFT</sequence>
<dbReference type="EMBL" id="JAAIUV010000015">
    <property type="protein sequence ID" value="NEX79302.1"/>
    <property type="molecule type" value="Genomic_DNA"/>
</dbReference>
<dbReference type="Pfam" id="PF14398">
    <property type="entry name" value="ATPgrasp_YheCD"/>
    <property type="match status" value="1"/>
</dbReference>
<evidence type="ECO:0008006" key="3">
    <source>
        <dbReference type="Google" id="ProtNLM"/>
    </source>
</evidence>
<protein>
    <recommendedName>
        <fullName evidence="3">ATP-grasp domain-containing protein</fullName>
    </recommendedName>
</protein>
<keyword evidence="2" id="KW-1185">Reference proteome</keyword>
<dbReference type="SUPFAM" id="SSF56059">
    <property type="entry name" value="Glutathione synthetase ATP-binding domain-like"/>
    <property type="match status" value="1"/>
</dbReference>
<dbReference type="AlphaFoldDB" id="A0A6B3TRP6"/>
<reference evidence="1" key="1">
    <citation type="submission" date="2020-02" db="EMBL/GenBank/DDBJ databases">
        <title>Bacillus sedimentmangrovi sp. nov., isolated from sediment of the mangrove ecosystem.</title>
        <authorList>
            <person name="Liu G."/>
        </authorList>
    </citation>
    <scope>NUCLEOTIDE SEQUENCE [LARGE SCALE GENOMIC DNA]</scope>
    <source>
        <strain evidence="1">SgZ-7</strain>
    </source>
</reference>
<comment type="caution">
    <text evidence="1">The sequence shown here is derived from an EMBL/GenBank/DDBJ whole genome shotgun (WGS) entry which is preliminary data.</text>
</comment>
<accession>A0A6B3TRP6</accession>
<gene>
    <name evidence="1" type="ORF">G4Z05_10550</name>
</gene>
<dbReference type="RefSeq" id="WP_163251906.1">
    <property type="nucleotide sequence ID" value="NZ_JAAIUV010000015.1"/>
</dbReference>